<dbReference type="InterPro" id="IPR000399">
    <property type="entry name" value="TPP-bd_CS"/>
</dbReference>
<evidence type="ECO:0000259" key="8">
    <source>
        <dbReference type="Pfam" id="PF02775"/>
    </source>
</evidence>
<dbReference type="GO" id="GO:0030976">
    <property type="term" value="F:thiamine pyrophosphate binding"/>
    <property type="evidence" value="ECO:0007669"/>
    <property type="project" value="InterPro"/>
</dbReference>
<dbReference type="InterPro" id="IPR011766">
    <property type="entry name" value="TPP_enzyme_TPP-bd"/>
</dbReference>
<dbReference type="CDD" id="cd07035">
    <property type="entry name" value="TPP_PYR_POX_like"/>
    <property type="match status" value="1"/>
</dbReference>
<comment type="similarity">
    <text evidence="3 6">Belongs to the TPP enzyme family.</text>
</comment>
<dbReference type="RefSeq" id="WP_096334226.1">
    <property type="nucleotide sequence ID" value="NZ_FOMX01000002.1"/>
</dbReference>
<feature type="domain" description="Thiamine pyrophosphate enzyme N-terminal TPP-binding" evidence="9">
    <location>
        <begin position="1"/>
        <end position="117"/>
    </location>
</feature>
<dbReference type="STRING" id="54.SAMN02745121_00547"/>
<evidence type="ECO:0000256" key="1">
    <source>
        <dbReference type="ARBA" id="ARBA00001946"/>
    </source>
</evidence>
<dbReference type="InterPro" id="IPR045229">
    <property type="entry name" value="TPP_enz"/>
</dbReference>
<feature type="domain" description="Thiamine pyrophosphate enzyme TPP-binding" evidence="8">
    <location>
        <begin position="421"/>
        <end position="569"/>
    </location>
</feature>
<keyword evidence="5 6" id="KW-0786">Thiamine pyrophosphate</keyword>
<comment type="cofactor">
    <cofactor evidence="2">
        <name>thiamine diphosphate</name>
        <dbReference type="ChEBI" id="CHEBI:58937"/>
    </cofactor>
</comment>
<dbReference type="PROSITE" id="PS00187">
    <property type="entry name" value="TPP_ENZYMES"/>
    <property type="match status" value="1"/>
</dbReference>
<dbReference type="InterPro" id="IPR012000">
    <property type="entry name" value="Thiamin_PyroP_enz_cen_dom"/>
</dbReference>
<evidence type="ECO:0000256" key="5">
    <source>
        <dbReference type="ARBA" id="ARBA00023052"/>
    </source>
</evidence>
<keyword evidence="4" id="KW-0479">Metal-binding</keyword>
<comment type="cofactor">
    <cofactor evidence="1">
        <name>Mg(2+)</name>
        <dbReference type="ChEBI" id="CHEBI:18420"/>
    </cofactor>
</comment>
<accession>A0A1I1TC96</accession>
<evidence type="ECO:0000256" key="2">
    <source>
        <dbReference type="ARBA" id="ARBA00001964"/>
    </source>
</evidence>
<dbReference type="CDD" id="cd02004">
    <property type="entry name" value="TPP_BZL_OCoD_HPCL"/>
    <property type="match status" value="1"/>
</dbReference>
<dbReference type="GO" id="GO:0000287">
    <property type="term" value="F:magnesium ion binding"/>
    <property type="evidence" value="ECO:0007669"/>
    <property type="project" value="InterPro"/>
</dbReference>
<dbReference type="Proteomes" id="UP000199400">
    <property type="component" value="Unassembled WGS sequence"/>
</dbReference>
<evidence type="ECO:0000259" key="7">
    <source>
        <dbReference type="Pfam" id="PF00205"/>
    </source>
</evidence>
<feature type="domain" description="Thiamine pyrophosphate enzyme central" evidence="7">
    <location>
        <begin position="226"/>
        <end position="353"/>
    </location>
</feature>
<evidence type="ECO:0000256" key="6">
    <source>
        <dbReference type="RuleBase" id="RU362132"/>
    </source>
</evidence>
<dbReference type="Gene3D" id="3.40.50.970">
    <property type="match status" value="2"/>
</dbReference>
<dbReference type="InterPro" id="IPR029061">
    <property type="entry name" value="THDP-binding"/>
</dbReference>
<organism evidence="10 11">
    <name type="scientific">Nannocystis exedens</name>
    <dbReference type="NCBI Taxonomy" id="54"/>
    <lineage>
        <taxon>Bacteria</taxon>
        <taxon>Pseudomonadati</taxon>
        <taxon>Myxococcota</taxon>
        <taxon>Polyangia</taxon>
        <taxon>Nannocystales</taxon>
        <taxon>Nannocystaceae</taxon>
        <taxon>Nannocystis</taxon>
    </lineage>
</organism>
<evidence type="ECO:0000313" key="11">
    <source>
        <dbReference type="Proteomes" id="UP000199400"/>
    </source>
</evidence>
<dbReference type="FunFam" id="3.40.50.970:FF:000007">
    <property type="entry name" value="Acetolactate synthase"/>
    <property type="match status" value="1"/>
</dbReference>
<dbReference type="GO" id="GO:0050660">
    <property type="term" value="F:flavin adenine dinucleotide binding"/>
    <property type="evidence" value="ECO:0007669"/>
    <property type="project" value="TreeGrafter"/>
</dbReference>
<dbReference type="GO" id="GO:0009097">
    <property type="term" value="P:isoleucine biosynthetic process"/>
    <property type="evidence" value="ECO:0007669"/>
    <property type="project" value="TreeGrafter"/>
</dbReference>
<dbReference type="SUPFAM" id="SSF52467">
    <property type="entry name" value="DHS-like NAD/FAD-binding domain"/>
    <property type="match status" value="1"/>
</dbReference>
<dbReference type="PANTHER" id="PTHR18968:SF166">
    <property type="entry name" value="2-HYDROXYACYL-COA LYASE 2"/>
    <property type="match status" value="1"/>
</dbReference>
<evidence type="ECO:0000313" key="10">
    <source>
        <dbReference type="EMBL" id="SFD54758.1"/>
    </source>
</evidence>
<keyword evidence="11" id="KW-1185">Reference proteome</keyword>
<dbReference type="InterPro" id="IPR012001">
    <property type="entry name" value="Thiamin_PyroP_enz_TPP-bd_dom"/>
</dbReference>
<sequence length="584" mass="61619">MDGGDRIAEVLRRHGVQFLFTLCGGHISPILVGAKRRGIRVVDTRHEVNAVFAADAVARITGVPGVAAVTAGPGLTNTITAVKNAQLAQSPVIVLGGAAATVLKGRGALQDIDQMALMRPHVKWAHAAKRVRELVPMLEEAFRVAQEGVPGPVFLECPVDLLYREDVVKSWYVAKTKPGQTPSLGERALATYLGFHTWRMFAGADDARPQTPRPVPPPALARDELRAAAEALSRAERPVIVVGSQALSIPGEARGIASALEAIGAPVYLSGMARGLLGAGHPLQMRHARKAALKQADLVVLAGVPCDFRLDYGQNISRKAVLIAANRSEEEMQKNRSPDVPVLADAGRFLQGLAGRLAAGGQVRDRSAWVAKLRAADDARDKDIAAQADAAPTGPDALVNPLHLCRRIEAALDDRSQLVADGGDFVATASYIVRPRAPLSWLDPGVFGTLGVGAGFALGAGLVRPEAETWIFYGDGSVGYSLSEFDTFVRHKVPVIAVVGNDACWAQIAREQVEILGDAVGTELARTDYHRAAAGFGAVGLEIREPAAVDAVIAEAKAAAKAGKPVLINAHLAGTDFRKGSLSM</sequence>
<dbReference type="Gene3D" id="3.40.50.1220">
    <property type="entry name" value="TPP-binding domain"/>
    <property type="match status" value="1"/>
</dbReference>
<dbReference type="GO" id="GO:0003984">
    <property type="term" value="F:acetolactate synthase activity"/>
    <property type="evidence" value="ECO:0007669"/>
    <property type="project" value="TreeGrafter"/>
</dbReference>
<name>A0A1I1TC96_9BACT</name>
<dbReference type="GO" id="GO:0005948">
    <property type="term" value="C:acetolactate synthase complex"/>
    <property type="evidence" value="ECO:0007669"/>
    <property type="project" value="TreeGrafter"/>
</dbReference>
<evidence type="ECO:0000256" key="3">
    <source>
        <dbReference type="ARBA" id="ARBA00007812"/>
    </source>
</evidence>
<dbReference type="Pfam" id="PF02776">
    <property type="entry name" value="TPP_enzyme_N"/>
    <property type="match status" value="1"/>
</dbReference>
<evidence type="ECO:0000259" key="9">
    <source>
        <dbReference type="Pfam" id="PF02776"/>
    </source>
</evidence>
<reference evidence="11" key="1">
    <citation type="submission" date="2016-10" db="EMBL/GenBank/DDBJ databases">
        <authorList>
            <person name="Varghese N."/>
            <person name="Submissions S."/>
        </authorList>
    </citation>
    <scope>NUCLEOTIDE SEQUENCE [LARGE SCALE GENOMIC DNA]</scope>
    <source>
        <strain evidence="11">ATCC 25963</strain>
    </source>
</reference>
<dbReference type="SUPFAM" id="SSF52518">
    <property type="entry name" value="Thiamin diphosphate-binding fold (THDP-binding)"/>
    <property type="match status" value="2"/>
</dbReference>
<protein>
    <submittedName>
        <fullName evidence="10">Acetolactate synthase-1/2/3 large subunit</fullName>
    </submittedName>
</protein>
<dbReference type="AlphaFoldDB" id="A0A1I1TC96"/>
<dbReference type="InterPro" id="IPR029035">
    <property type="entry name" value="DHS-like_NAD/FAD-binding_dom"/>
</dbReference>
<dbReference type="PANTHER" id="PTHR18968">
    <property type="entry name" value="THIAMINE PYROPHOSPHATE ENZYMES"/>
    <property type="match status" value="1"/>
</dbReference>
<dbReference type="Pfam" id="PF00205">
    <property type="entry name" value="TPP_enzyme_M"/>
    <property type="match status" value="1"/>
</dbReference>
<dbReference type="Pfam" id="PF02775">
    <property type="entry name" value="TPP_enzyme_C"/>
    <property type="match status" value="1"/>
</dbReference>
<dbReference type="EMBL" id="FOMX01000002">
    <property type="protein sequence ID" value="SFD54758.1"/>
    <property type="molecule type" value="Genomic_DNA"/>
</dbReference>
<dbReference type="OrthoDB" id="2254214at2"/>
<dbReference type="GO" id="GO:0009099">
    <property type="term" value="P:L-valine biosynthetic process"/>
    <property type="evidence" value="ECO:0007669"/>
    <property type="project" value="TreeGrafter"/>
</dbReference>
<evidence type="ECO:0000256" key="4">
    <source>
        <dbReference type="ARBA" id="ARBA00022723"/>
    </source>
</evidence>
<gene>
    <name evidence="10" type="ORF">SAMN02745121_00547</name>
</gene>
<proteinExistence type="inferred from homology"/>